<name>A0A8I1AEZ2_THEIN</name>
<comment type="caution">
    <text evidence="1">The sequence shown here is derived from an EMBL/GenBank/DDBJ whole genome shotgun (WGS) entry which is preliminary data.</text>
</comment>
<feature type="non-terminal residue" evidence="1">
    <location>
        <position position="129"/>
    </location>
</feature>
<sequence>MKKIGLIGLSMLLLAGCGPDDVDTGVKATNEQTKQEVKAEKADEKRFKANASTEALGVKVNIAEVVIKPDRIEVGMNLENTNSDQVTWWPDQEGKIVVGDKQLNANMFMGDSVGGEIAGGVKQNGVLTF</sequence>
<keyword evidence="2" id="KW-1185">Reference proteome</keyword>
<organism evidence="1 2">
    <name type="scientific">Thermoactinomyces intermedius</name>
    <dbReference type="NCBI Taxonomy" id="2024"/>
    <lineage>
        <taxon>Bacteria</taxon>
        <taxon>Bacillati</taxon>
        <taxon>Bacillota</taxon>
        <taxon>Bacilli</taxon>
        <taxon>Bacillales</taxon>
        <taxon>Thermoactinomycetaceae</taxon>
        <taxon>Thermoactinomyces</taxon>
    </lineage>
</organism>
<reference evidence="1 2" key="1">
    <citation type="submission" date="2020-12" db="EMBL/GenBank/DDBJ databases">
        <title>WGS of Thermoactinomyces spp.</title>
        <authorList>
            <person name="Cheng K."/>
        </authorList>
    </citation>
    <scope>NUCLEOTIDE SEQUENCE [LARGE SCALE GENOMIC DNA]</scope>
    <source>
        <strain evidence="2">CICC 10671\DSM 43846</strain>
    </source>
</reference>
<dbReference type="EMBL" id="JAECVW010000007">
    <property type="protein sequence ID" value="MBH8595855.1"/>
    <property type="molecule type" value="Genomic_DNA"/>
</dbReference>
<dbReference type="AlphaFoldDB" id="A0A8I1AEZ2"/>
<accession>A0A8I1AEZ2</accession>
<evidence type="ECO:0000313" key="2">
    <source>
        <dbReference type="Proteomes" id="UP000633619"/>
    </source>
</evidence>
<dbReference type="RefSeq" id="WP_198058701.1">
    <property type="nucleotide sequence ID" value="NZ_JAECVW010000007.1"/>
</dbReference>
<evidence type="ECO:0008006" key="3">
    <source>
        <dbReference type="Google" id="ProtNLM"/>
    </source>
</evidence>
<proteinExistence type="predicted"/>
<dbReference type="PROSITE" id="PS51257">
    <property type="entry name" value="PROKAR_LIPOPROTEIN"/>
    <property type="match status" value="1"/>
</dbReference>
<dbReference type="Proteomes" id="UP000633619">
    <property type="component" value="Unassembled WGS sequence"/>
</dbReference>
<protein>
    <recommendedName>
        <fullName evidence="3">Lipoprotein</fullName>
    </recommendedName>
</protein>
<gene>
    <name evidence="1" type="ORF">I8U20_10980</name>
</gene>
<evidence type="ECO:0000313" key="1">
    <source>
        <dbReference type="EMBL" id="MBH8595855.1"/>
    </source>
</evidence>